<dbReference type="Pfam" id="PF03641">
    <property type="entry name" value="Lysine_decarbox"/>
    <property type="match status" value="1"/>
</dbReference>
<dbReference type="PANTHER" id="PTHR31223">
    <property type="entry name" value="LOG FAMILY PROTEIN YJL055W"/>
    <property type="match status" value="1"/>
</dbReference>
<dbReference type="NCBIfam" id="TIGR00730">
    <property type="entry name" value="Rossman fold protein, TIGR00730 family"/>
    <property type="match status" value="1"/>
</dbReference>
<name>N1WB24_9LEPT</name>
<dbReference type="PANTHER" id="PTHR31223:SF70">
    <property type="entry name" value="LOG FAMILY PROTEIN YJL055W"/>
    <property type="match status" value="1"/>
</dbReference>
<dbReference type="STRING" id="1218591.LEP1GSC199_2871"/>
<dbReference type="InterPro" id="IPR005269">
    <property type="entry name" value="LOG"/>
</dbReference>
<dbReference type="SUPFAM" id="SSF102405">
    <property type="entry name" value="MCP/YpsA-like"/>
    <property type="match status" value="1"/>
</dbReference>
<proteinExistence type="inferred from homology"/>
<organism evidence="4 5">
    <name type="scientific">Leptospira vanthielii serovar Holland str. Waz Holland = ATCC 700522</name>
    <dbReference type="NCBI Taxonomy" id="1218591"/>
    <lineage>
        <taxon>Bacteria</taxon>
        <taxon>Pseudomonadati</taxon>
        <taxon>Spirochaetota</taxon>
        <taxon>Spirochaetia</taxon>
        <taxon>Leptospirales</taxon>
        <taxon>Leptospiraceae</taxon>
        <taxon>Leptospira</taxon>
    </lineage>
</organism>
<keyword evidence="3" id="KW-0203">Cytokinin biosynthesis</keyword>
<comment type="catalytic activity">
    <reaction evidence="1">
        <text>AMP + H2O = D-ribose 5-phosphate + adenine</text>
        <dbReference type="Rhea" id="RHEA:20129"/>
        <dbReference type="ChEBI" id="CHEBI:15377"/>
        <dbReference type="ChEBI" id="CHEBI:16708"/>
        <dbReference type="ChEBI" id="CHEBI:78346"/>
        <dbReference type="ChEBI" id="CHEBI:456215"/>
        <dbReference type="EC" id="3.2.2.4"/>
    </reaction>
</comment>
<evidence type="ECO:0000256" key="1">
    <source>
        <dbReference type="ARBA" id="ARBA00000274"/>
    </source>
</evidence>
<dbReference type="GO" id="GO:0005829">
    <property type="term" value="C:cytosol"/>
    <property type="evidence" value="ECO:0007669"/>
    <property type="project" value="TreeGrafter"/>
</dbReference>
<evidence type="ECO:0000313" key="5">
    <source>
        <dbReference type="Proteomes" id="UP000012227"/>
    </source>
</evidence>
<evidence type="ECO:0000256" key="2">
    <source>
        <dbReference type="ARBA" id="ARBA00006763"/>
    </source>
</evidence>
<dbReference type="InterPro" id="IPR031100">
    <property type="entry name" value="LOG_fam"/>
</dbReference>
<dbReference type="Gene3D" id="3.40.50.450">
    <property type="match status" value="1"/>
</dbReference>
<dbReference type="AlphaFoldDB" id="N1WB24"/>
<comment type="caution">
    <text evidence="4">The sequence shown here is derived from an EMBL/GenBank/DDBJ whole genome shotgun (WGS) entry which is preliminary data.</text>
</comment>
<dbReference type="Proteomes" id="UP000012227">
    <property type="component" value="Unassembled WGS sequence"/>
</dbReference>
<gene>
    <name evidence="4" type="ORF">LEP1GSC199_2871</name>
</gene>
<dbReference type="GO" id="GO:0008714">
    <property type="term" value="F:AMP nucleosidase activity"/>
    <property type="evidence" value="ECO:0007669"/>
    <property type="project" value="UniProtKB-EC"/>
</dbReference>
<sequence>MPWFLSMNQINNIAVYCGSSAGLDPYYMNAAFELGEYLGSHQIGLVYGGASVGLMGAVANGCLSKNGSVIGVLPKFLKKKEIEHSGLGQLILVESMHERKLKMFDLSDAFVVLPGGLGTMEEFFEIITWSQLGLHHKPIIIINWLGFYNPLLTLMQNMVESGFLKKENAALVQVLETSKDLLQTIQNYSPSKMEKWLSEENV</sequence>
<dbReference type="EC" id="3.2.2.n1" evidence="3"/>
<accession>N1WB24</accession>
<dbReference type="EMBL" id="AOGY02000028">
    <property type="protein sequence ID" value="EMY70625.1"/>
    <property type="molecule type" value="Genomic_DNA"/>
</dbReference>
<evidence type="ECO:0000256" key="3">
    <source>
        <dbReference type="RuleBase" id="RU363015"/>
    </source>
</evidence>
<comment type="similarity">
    <text evidence="2 3">Belongs to the LOG family.</text>
</comment>
<reference evidence="4 5" key="1">
    <citation type="submission" date="2013-03" db="EMBL/GenBank/DDBJ databases">
        <authorList>
            <person name="Harkins D.M."/>
            <person name="Durkin A.S."/>
            <person name="Brinkac L.M."/>
            <person name="Haft D.H."/>
            <person name="Selengut J.D."/>
            <person name="Sanka R."/>
            <person name="DePew J."/>
            <person name="Purushe J."/>
            <person name="Galloway R.L."/>
            <person name="Vinetz J.M."/>
            <person name="Sutton G.G."/>
            <person name="Nierman W.C."/>
            <person name="Fouts D.E."/>
        </authorList>
    </citation>
    <scope>NUCLEOTIDE SEQUENCE [LARGE SCALE GENOMIC DNA]</scope>
    <source>
        <strain evidence="4 5">Waz Holland</strain>
    </source>
</reference>
<dbReference type="GO" id="GO:0009691">
    <property type="term" value="P:cytokinin biosynthetic process"/>
    <property type="evidence" value="ECO:0007669"/>
    <property type="project" value="UniProtKB-UniRule"/>
</dbReference>
<evidence type="ECO:0000313" key="4">
    <source>
        <dbReference type="EMBL" id="EMY70625.1"/>
    </source>
</evidence>
<keyword evidence="3" id="KW-0378">Hydrolase</keyword>
<protein>
    <recommendedName>
        <fullName evidence="3">Cytokinin riboside 5'-monophosphate phosphoribohydrolase</fullName>
        <ecNumber evidence="3">3.2.2.n1</ecNumber>
    </recommendedName>
</protein>